<feature type="domain" description="GIY-YIG" evidence="2">
    <location>
        <begin position="2"/>
        <end position="78"/>
    </location>
</feature>
<dbReference type="EMBL" id="JBBYHT010000003">
    <property type="protein sequence ID" value="MEL1247952.1"/>
    <property type="molecule type" value="Genomic_DNA"/>
</dbReference>
<dbReference type="PANTHER" id="PTHR34477">
    <property type="entry name" value="UPF0213 PROTEIN YHBQ"/>
    <property type="match status" value="1"/>
</dbReference>
<sequence>MKFYFVYILKCSDNSYYVGITSNLDRRVTEHNAGKYSDAYTYLRRPVELVWYQEFLEPNQAISFEKKIKKWSRAKKEAIINGEWDLLPILAECKNQTHCKNKESLLFSI</sequence>
<dbReference type="InterPro" id="IPR035901">
    <property type="entry name" value="GIY-YIG_endonuc_sf"/>
</dbReference>
<reference evidence="3 4" key="1">
    <citation type="submission" date="2024-04" db="EMBL/GenBank/DDBJ databases">
        <title>Flavobacterium sp. DGU41 16S ribosomal RNA gene Genome sequencing and assembly.</title>
        <authorList>
            <person name="Park S."/>
        </authorList>
    </citation>
    <scope>NUCLEOTIDE SEQUENCE [LARGE SCALE GENOMIC DNA]</scope>
    <source>
        <strain evidence="3 4">DGU41</strain>
    </source>
</reference>
<proteinExistence type="inferred from homology"/>
<dbReference type="Pfam" id="PF01541">
    <property type="entry name" value="GIY-YIG"/>
    <property type="match status" value="1"/>
</dbReference>
<keyword evidence="4" id="KW-1185">Reference proteome</keyword>
<comment type="similarity">
    <text evidence="1">Belongs to the UPF0213 family.</text>
</comment>
<accession>A0ABU9I6E1</accession>
<evidence type="ECO:0000313" key="3">
    <source>
        <dbReference type="EMBL" id="MEL1247952.1"/>
    </source>
</evidence>
<dbReference type="SUPFAM" id="SSF82771">
    <property type="entry name" value="GIY-YIG endonuclease"/>
    <property type="match status" value="1"/>
</dbReference>
<evidence type="ECO:0000313" key="4">
    <source>
        <dbReference type="Proteomes" id="UP001393056"/>
    </source>
</evidence>
<evidence type="ECO:0000256" key="1">
    <source>
        <dbReference type="ARBA" id="ARBA00007435"/>
    </source>
</evidence>
<dbReference type="Gene3D" id="3.40.1440.10">
    <property type="entry name" value="GIY-YIG endonuclease"/>
    <property type="match status" value="1"/>
</dbReference>
<dbReference type="Proteomes" id="UP001393056">
    <property type="component" value="Unassembled WGS sequence"/>
</dbReference>
<protein>
    <submittedName>
        <fullName evidence="3">GIY-YIG nuclease family protein</fullName>
    </submittedName>
</protein>
<dbReference type="InterPro" id="IPR050190">
    <property type="entry name" value="UPF0213_domain"/>
</dbReference>
<dbReference type="CDD" id="cd10456">
    <property type="entry name" value="GIY-YIG_UPF0213"/>
    <property type="match status" value="1"/>
</dbReference>
<evidence type="ECO:0000259" key="2">
    <source>
        <dbReference type="PROSITE" id="PS50164"/>
    </source>
</evidence>
<dbReference type="PANTHER" id="PTHR34477:SF1">
    <property type="entry name" value="UPF0213 PROTEIN YHBQ"/>
    <property type="match status" value="1"/>
</dbReference>
<comment type="caution">
    <text evidence="3">The sequence shown here is derived from an EMBL/GenBank/DDBJ whole genome shotgun (WGS) entry which is preliminary data.</text>
</comment>
<name>A0ABU9I6E1_9FLAO</name>
<dbReference type="SMART" id="SM00465">
    <property type="entry name" value="GIYc"/>
    <property type="match status" value="1"/>
</dbReference>
<organism evidence="3 4">
    <name type="scientific">Flavobacterium helocola</name>
    <dbReference type="NCBI Taxonomy" id="3139139"/>
    <lineage>
        <taxon>Bacteria</taxon>
        <taxon>Pseudomonadati</taxon>
        <taxon>Bacteroidota</taxon>
        <taxon>Flavobacteriia</taxon>
        <taxon>Flavobacteriales</taxon>
        <taxon>Flavobacteriaceae</taxon>
        <taxon>Flavobacterium</taxon>
    </lineage>
</organism>
<dbReference type="RefSeq" id="WP_341682918.1">
    <property type="nucleotide sequence ID" value="NZ_JBBYHT010000003.1"/>
</dbReference>
<dbReference type="InterPro" id="IPR000305">
    <property type="entry name" value="GIY-YIG_endonuc"/>
</dbReference>
<gene>
    <name evidence="3" type="ORF">AAEO58_07835</name>
</gene>
<dbReference type="PROSITE" id="PS50164">
    <property type="entry name" value="GIY_YIG"/>
    <property type="match status" value="1"/>
</dbReference>